<dbReference type="InterPro" id="IPR027267">
    <property type="entry name" value="AH/BAR_dom_sf"/>
</dbReference>
<dbReference type="Proteomes" id="UP000332933">
    <property type="component" value="Unassembled WGS sequence"/>
</dbReference>
<feature type="domain" description="PX" evidence="2">
    <location>
        <begin position="145"/>
        <end position="278"/>
    </location>
</feature>
<dbReference type="SMART" id="SM00312">
    <property type="entry name" value="PX"/>
    <property type="match status" value="1"/>
</dbReference>
<dbReference type="EMBL" id="CAADRA010007070">
    <property type="protein sequence ID" value="VFT98981.1"/>
    <property type="molecule type" value="Genomic_DNA"/>
</dbReference>
<dbReference type="GO" id="GO:0035091">
    <property type="term" value="F:phosphatidylinositol binding"/>
    <property type="evidence" value="ECO:0007669"/>
    <property type="project" value="InterPro"/>
</dbReference>
<dbReference type="PROSITE" id="PS50195">
    <property type="entry name" value="PX"/>
    <property type="match status" value="1"/>
</dbReference>
<dbReference type="Gene3D" id="1.10.238.10">
    <property type="entry name" value="EF-hand"/>
    <property type="match status" value="1"/>
</dbReference>
<dbReference type="PANTHER" id="PTHR10555:SF170">
    <property type="entry name" value="FI18122P1"/>
    <property type="match status" value="1"/>
</dbReference>
<keyword evidence="1" id="KW-0175">Coiled coil</keyword>
<dbReference type="InterPro" id="IPR011992">
    <property type="entry name" value="EF-hand-dom_pair"/>
</dbReference>
<protein>
    <submittedName>
        <fullName evidence="4">Aste57867_22317 protein</fullName>
    </submittedName>
</protein>
<dbReference type="InterPro" id="IPR036871">
    <property type="entry name" value="PX_dom_sf"/>
</dbReference>
<gene>
    <name evidence="4" type="primary">Aste57867_22317</name>
    <name evidence="3" type="ORF">As57867_022247</name>
    <name evidence="4" type="ORF">ASTE57867_22317</name>
</gene>
<dbReference type="Gene3D" id="1.20.1270.60">
    <property type="entry name" value="Arfaptin homology (AH) domain/BAR domain"/>
    <property type="match status" value="1"/>
</dbReference>
<dbReference type="SUPFAM" id="SSF64268">
    <property type="entry name" value="PX domain"/>
    <property type="match status" value="1"/>
</dbReference>
<dbReference type="GO" id="GO:0005768">
    <property type="term" value="C:endosome"/>
    <property type="evidence" value="ECO:0007669"/>
    <property type="project" value="TreeGrafter"/>
</dbReference>
<dbReference type="PANTHER" id="PTHR10555">
    <property type="entry name" value="SORTING NEXIN"/>
    <property type="match status" value="1"/>
</dbReference>
<evidence type="ECO:0000259" key="2">
    <source>
        <dbReference type="PROSITE" id="PS50195"/>
    </source>
</evidence>
<reference evidence="4 5" key="1">
    <citation type="submission" date="2019-03" db="EMBL/GenBank/DDBJ databases">
        <authorList>
            <person name="Gaulin E."/>
            <person name="Dumas B."/>
        </authorList>
    </citation>
    <scope>NUCLEOTIDE SEQUENCE [LARGE SCALE GENOMIC DNA]</scope>
    <source>
        <strain evidence="4">CBS 568.67</strain>
    </source>
</reference>
<evidence type="ECO:0000313" key="4">
    <source>
        <dbReference type="EMBL" id="VFT98981.1"/>
    </source>
</evidence>
<feature type="coiled-coil region" evidence="1">
    <location>
        <begin position="434"/>
        <end position="488"/>
    </location>
</feature>
<dbReference type="SUPFAM" id="SSF103657">
    <property type="entry name" value="BAR/IMD domain-like"/>
    <property type="match status" value="1"/>
</dbReference>
<evidence type="ECO:0000313" key="3">
    <source>
        <dbReference type="EMBL" id="KAF0685842.1"/>
    </source>
</evidence>
<reference evidence="3" key="2">
    <citation type="submission" date="2019-06" db="EMBL/GenBank/DDBJ databases">
        <title>Genomics analysis of Aphanomyces spp. identifies a new class of oomycete effector associated with host adaptation.</title>
        <authorList>
            <person name="Gaulin E."/>
        </authorList>
    </citation>
    <scope>NUCLEOTIDE SEQUENCE</scope>
    <source>
        <strain evidence="3">CBS 578.67</strain>
    </source>
</reference>
<dbReference type="InterPro" id="IPR015404">
    <property type="entry name" value="Vps5_C"/>
</dbReference>
<organism evidence="4 5">
    <name type="scientific">Aphanomyces stellatus</name>
    <dbReference type="NCBI Taxonomy" id="120398"/>
    <lineage>
        <taxon>Eukaryota</taxon>
        <taxon>Sar</taxon>
        <taxon>Stramenopiles</taxon>
        <taxon>Oomycota</taxon>
        <taxon>Saprolegniomycetes</taxon>
        <taxon>Saprolegniales</taxon>
        <taxon>Verrucalvaceae</taxon>
        <taxon>Aphanomyces</taxon>
    </lineage>
</organism>
<keyword evidence="5" id="KW-1185">Reference proteome</keyword>
<proteinExistence type="predicted"/>
<dbReference type="Pfam" id="PF09325">
    <property type="entry name" value="Vps5"/>
    <property type="match status" value="1"/>
</dbReference>
<dbReference type="InterPro" id="IPR001683">
    <property type="entry name" value="PX_dom"/>
</dbReference>
<dbReference type="SUPFAM" id="SSF47473">
    <property type="entry name" value="EF-hand"/>
    <property type="match status" value="1"/>
</dbReference>
<accession>A0A485LPQ1</accession>
<evidence type="ECO:0000313" key="5">
    <source>
        <dbReference type="Proteomes" id="UP000332933"/>
    </source>
</evidence>
<dbReference type="Pfam" id="PF00787">
    <property type="entry name" value="PX"/>
    <property type="match status" value="1"/>
</dbReference>
<dbReference type="Gene3D" id="3.30.1520.10">
    <property type="entry name" value="Phox-like domain"/>
    <property type="match status" value="1"/>
</dbReference>
<evidence type="ECO:0000256" key="1">
    <source>
        <dbReference type="SAM" id="Coils"/>
    </source>
</evidence>
<dbReference type="EMBL" id="VJMH01007044">
    <property type="protein sequence ID" value="KAF0685842.1"/>
    <property type="molecule type" value="Genomic_DNA"/>
</dbReference>
<dbReference type="AlphaFoldDB" id="A0A485LPQ1"/>
<sequence length="574" mass="63710">MLESKPSADVSEFTLNFVGGPIKFRGEEGVLFAKLFHIVDIDGDGFVGGVEGAAFIRRANLSNDANREVWRLASGGKSQDRLGKDSWFVAMKLVALVQSSGKCKMQNLYDSNPMNILPLPDFHLEGPPDNVISDLEAAAVAVQEKRFKVSVSSPIVVGSSYNRFTQYVVSTTTDCPYFPVTSCQVRRRFSDFEWLHQRLTDRFRGTIIPPIPEKRWTGELFGLWFQHVLPDWTGNMDATFVEERRQGLEHFINEVCNHDKLSKTFEVQIVLTANNEGLVAGRELLAIAPAVAAYVPKASTVSGLWSSMKDSLFVSSVQQTVEIKTDEDYTKIGEHIDEYRSRIEELVRCSDVVYTAQRAQGYELSRCGTFLSALAVHEREDQAMSNLVGNAGEVFEAVSNLYQDELDKLLALYVSNIRYLSGKVGAVKTVLTNREQAIQEVHQASATMQRNKERFAAARASSGAAASAMIAEQKMVSAEDRMNVAREQVDFIATSLKMEAKRLTLGKTEDLKQSLLALATTNKAYHAASRQSWEALVPLLGASSQDVDESLDRVRAPVEFRKPGVKPDTLTSIL</sequence>
<name>A0A485LPQ1_9STRA</name>
<dbReference type="OrthoDB" id="5227681at2759"/>